<reference evidence="2 3" key="1">
    <citation type="journal article" date="2001" name="Nature">
        <title>Genome sequence of enterohaemorrhagic Escherichia coli O157:H7.</title>
        <authorList>
            <person name="Perna N.T."/>
            <person name="Plunkett G.III."/>
            <person name="Burland V."/>
            <person name="Mau B."/>
            <person name="Glasner J.D."/>
            <person name="Rose D.J."/>
            <person name="Mayhew G.F."/>
            <person name="Evans P.S."/>
            <person name="Gregor J."/>
            <person name="Kirkpatrick H.A."/>
            <person name="Posfai G."/>
            <person name="Hackett J."/>
            <person name="Klink S."/>
            <person name="Boutin A."/>
            <person name="Shao Y."/>
            <person name="Miller L."/>
            <person name="Grotbeck E.J."/>
            <person name="Davis N.W."/>
            <person name="Lim A."/>
            <person name="Dimalanta E."/>
            <person name="Potamousis K."/>
            <person name="Apodaca J."/>
            <person name="Anantharaman T.S."/>
            <person name="Lin J."/>
            <person name="Yen G."/>
            <person name="Schwartz D.C."/>
            <person name="Welch R.A."/>
            <person name="Blattner F.R."/>
        </authorList>
    </citation>
    <scope>NUCLEOTIDE SEQUENCE [LARGE SCALE GENOMIC DNA]</scope>
    <source>
        <strain evidence="2">EDL933</strain>
        <strain evidence="3">O157:H7 / EDL933 / ATCC 700927 / EHEC</strain>
    </source>
</reference>
<dbReference type="AlphaFoldDB" id="Q8X9P1"/>
<evidence type="ECO:0000313" key="3">
    <source>
        <dbReference type="Proteomes" id="UP000002519"/>
    </source>
</evidence>
<dbReference type="KEGG" id="ece:Z1184"/>
<protein>
    <submittedName>
        <fullName evidence="2">Uncharacterized protein</fullName>
    </submittedName>
</protein>
<proteinExistence type="predicted"/>
<name>Q8X9P1_ECO57</name>
<sequence>MLQIMTRWISLDAYDYMHHIVNDYATECMTHIKALGSGLITMSC</sequence>
<dbReference type="PIR" id="E85608">
    <property type="entry name" value="E85608"/>
</dbReference>
<organism evidence="3">
    <name type="scientific">Escherichia coli O157:H7</name>
    <dbReference type="NCBI Taxonomy" id="83334"/>
    <lineage>
        <taxon>Bacteria</taxon>
        <taxon>Pseudomonadati</taxon>
        <taxon>Pseudomonadota</taxon>
        <taxon>Gammaproteobacteria</taxon>
        <taxon>Enterobacterales</taxon>
        <taxon>Enterobacteriaceae</taxon>
        <taxon>Escherichia</taxon>
    </lineage>
</organism>
<accession>Q8X9P1</accession>
<evidence type="ECO:0000313" key="2">
    <source>
        <dbReference type="EMBL" id="AAG55738.1"/>
    </source>
</evidence>
<gene>
    <name evidence="1" type="ordered locus">Z1184</name>
    <name evidence="2" type="ordered locus">Z1623</name>
</gene>
<evidence type="ECO:0000313" key="1">
    <source>
        <dbReference type="EMBL" id="AAG55329.1"/>
    </source>
</evidence>
<dbReference type="EMBL" id="AE005174">
    <property type="protein sequence ID" value="AAG55329.1"/>
    <property type="molecule type" value="Genomic_DNA"/>
</dbReference>
<dbReference type="Proteomes" id="UP000002519">
    <property type="component" value="Chromosome"/>
</dbReference>
<dbReference type="KEGG" id="ece:Z1623"/>
<dbReference type="EMBL" id="AE005174">
    <property type="protein sequence ID" value="AAG55738.1"/>
    <property type="molecule type" value="Genomic_DNA"/>
</dbReference>